<dbReference type="SUPFAM" id="SSF53335">
    <property type="entry name" value="S-adenosyl-L-methionine-dependent methyltransferases"/>
    <property type="match status" value="1"/>
</dbReference>
<feature type="region of interest" description="Disordered" evidence="1">
    <location>
        <begin position="211"/>
        <end position="230"/>
    </location>
</feature>
<proteinExistence type="predicted"/>
<feature type="domain" description="Methyltransferase" evidence="2">
    <location>
        <begin position="25"/>
        <end position="159"/>
    </location>
</feature>
<dbReference type="Pfam" id="PF12147">
    <property type="entry name" value="Methyltransf_20"/>
    <property type="match status" value="1"/>
</dbReference>
<organism evidence="3">
    <name type="scientific">mine drainage metagenome</name>
    <dbReference type="NCBI Taxonomy" id="410659"/>
    <lineage>
        <taxon>unclassified sequences</taxon>
        <taxon>metagenomes</taxon>
        <taxon>ecological metagenomes</taxon>
    </lineage>
</organism>
<keyword evidence="3" id="KW-0489">Methyltransferase</keyword>
<reference evidence="3" key="1">
    <citation type="submission" date="2013-08" db="EMBL/GenBank/DDBJ databases">
        <authorList>
            <person name="Mendez C."/>
            <person name="Richter M."/>
            <person name="Ferrer M."/>
            <person name="Sanchez J."/>
        </authorList>
    </citation>
    <scope>NUCLEOTIDE SEQUENCE</scope>
</reference>
<keyword evidence="3" id="KW-0808">Transferase</keyword>
<sequence>MTTEWVEWHTGYDRDQPNAKRLKVVQSRIAEALDRAPPGPVRVLSLCAGDGRDLLGVLATHLRAKEVEARLIELEPQLVASGRERAARLGLRGITFVKDDASNTRSYAGAVPADLVLACGIFGNILDEDVKRTIDHLPEFCAGDAVVIWTRGRFEPDLTSTIRGWFQAAGFEELSFVPIPDTTASVGAHRLMRDPVPFRDNEQLFTFLPRELRPSTRPSGEPAPRKLRPA</sequence>
<dbReference type="Gene3D" id="3.40.50.150">
    <property type="entry name" value="Vaccinia Virus protein VP39"/>
    <property type="match status" value="1"/>
</dbReference>
<gene>
    <name evidence="3" type="ORF">B1B_02144</name>
</gene>
<reference evidence="3" key="2">
    <citation type="journal article" date="2014" name="ISME J.">
        <title>Microbial stratification in low pH oxic and suboxic macroscopic growths along an acid mine drainage.</title>
        <authorList>
            <person name="Mendez-Garcia C."/>
            <person name="Mesa V."/>
            <person name="Sprenger R.R."/>
            <person name="Richter M."/>
            <person name="Diez M.S."/>
            <person name="Solano J."/>
            <person name="Bargiela R."/>
            <person name="Golyshina O.V."/>
            <person name="Manteca A."/>
            <person name="Ramos J.L."/>
            <person name="Gallego J.R."/>
            <person name="Llorente I."/>
            <person name="Martins Dos Santos V.A."/>
            <person name="Jensen O.N."/>
            <person name="Pelaez A.I."/>
            <person name="Sanchez J."/>
            <person name="Ferrer M."/>
        </authorList>
    </citation>
    <scope>NUCLEOTIDE SEQUENCE</scope>
</reference>
<dbReference type="EMBL" id="AUZY01001259">
    <property type="protein sequence ID" value="EQD75414.1"/>
    <property type="molecule type" value="Genomic_DNA"/>
</dbReference>
<dbReference type="InterPro" id="IPR022744">
    <property type="entry name" value="MeTrfase_dom_put"/>
</dbReference>
<dbReference type="AlphaFoldDB" id="T1D1R4"/>
<name>T1D1R4_9ZZZZ</name>
<evidence type="ECO:0000259" key="2">
    <source>
        <dbReference type="Pfam" id="PF12147"/>
    </source>
</evidence>
<dbReference type="InterPro" id="IPR029063">
    <property type="entry name" value="SAM-dependent_MTases_sf"/>
</dbReference>
<dbReference type="GO" id="GO:0008168">
    <property type="term" value="F:methyltransferase activity"/>
    <property type="evidence" value="ECO:0007669"/>
    <property type="project" value="UniProtKB-KW"/>
</dbReference>
<dbReference type="CDD" id="cd02440">
    <property type="entry name" value="AdoMet_MTases"/>
    <property type="match status" value="1"/>
</dbReference>
<dbReference type="GO" id="GO:0032259">
    <property type="term" value="P:methylation"/>
    <property type="evidence" value="ECO:0007669"/>
    <property type="project" value="UniProtKB-KW"/>
</dbReference>
<comment type="caution">
    <text evidence="3">The sequence shown here is derived from an EMBL/GenBank/DDBJ whole genome shotgun (WGS) entry which is preliminary data.</text>
</comment>
<accession>T1D1R4</accession>
<protein>
    <submittedName>
        <fullName evidence="3">Methyltransferase type 12</fullName>
    </submittedName>
</protein>
<evidence type="ECO:0000313" key="3">
    <source>
        <dbReference type="EMBL" id="EQD75414.1"/>
    </source>
</evidence>
<evidence type="ECO:0000256" key="1">
    <source>
        <dbReference type="SAM" id="MobiDB-lite"/>
    </source>
</evidence>